<sequence length="227" mass="24193">MSLQSYDHFTPVTATRLLAGRTTLVVLAPHPDDEVLGCGALLAQAAAQGVYCRVICVTDGRLSHPASRLYPAPRLISLRQAELRAALDCLGSIWLEMLGYPDCQAPSYGPAVARIAALVPNGALLLATWAGDPHVDHQSCAALAGAVAARRPDLMQLAYPIWGRVKPALPFPTTGWRLRDGHPAKPAALACHASQMTGLIPDDPDGFVMAAELQQMFLTQPEIFLAA</sequence>
<dbReference type="SUPFAM" id="SSF102588">
    <property type="entry name" value="LmbE-like"/>
    <property type="match status" value="1"/>
</dbReference>
<dbReference type="PANTHER" id="PTHR12993">
    <property type="entry name" value="N-ACETYLGLUCOSAMINYL-PHOSPHATIDYLINOSITOL DE-N-ACETYLASE-RELATED"/>
    <property type="match status" value="1"/>
</dbReference>
<dbReference type="Pfam" id="PF02585">
    <property type="entry name" value="PIG-L"/>
    <property type="match status" value="1"/>
</dbReference>
<proteinExistence type="predicted"/>
<gene>
    <name evidence="1" type="ORF">SAMN06265221_13314</name>
</gene>
<dbReference type="InterPro" id="IPR024078">
    <property type="entry name" value="LmbE-like_dom_sf"/>
</dbReference>
<dbReference type="EMBL" id="FXTK01000033">
    <property type="protein sequence ID" value="SMO98322.1"/>
    <property type="molecule type" value="Genomic_DNA"/>
</dbReference>
<reference evidence="1 2" key="1">
    <citation type="submission" date="2017-05" db="EMBL/GenBank/DDBJ databases">
        <authorList>
            <person name="Varghese N."/>
            <person name="Submissions S."/>
        </authorList>
    </citation>
    <scope>NUCLEOTIDE SEQUENCE [LARGE SCALE GENOMIC DNA]</scope>
    <source>
        <strain evidence="1 2">DSM 100094</strain>
    </source>
</reference>
<dbReference type="OrthoDB" id="9790023at2"/>
<organism evidence="1 2">
    <name type="scientific">Paracoccus laeviglucosivorans</name>
    <dbReference type="NCBI Taxonomy" id="1197861"/>
    <lineage>
        <taxon>Bacteria</taxon>
        <taxon>Pseudomonadati</taxon>
        <taxon>Pseudomonadota</taxon>
        <taxon>Alphaproteobacteria</taxon>
        <taxon>Rhodobacterales</taxon>
        <taxon>Paracoccaceae</taxon>
        <taxon>Paracoccus</taxon>
    </lineage>
</organism>
<dbReference type="Proteomes" id="UP000319014">
    <property type="component" value="Unassembled WGS sequence"/>
</dbReference>
<protein>
    <submittedName>
        <fullName evidence="1">N-acetylglucosaminyl deacetylase, LmbE family</fullName>
    </submittedName>
</protein>
<keyword evidence="2" id="KW-1185">Reference proteome</keyword>
<dbReference type="PANTHER" id="PTHR12993:SF29">
    <property type="entry name" value="BLR3841 PROTEIN"/>
    <property type="match status" value="1"/>
</dbReference>
<dbReference type="InterPro" id="IPR003737">
    <property type="entry name" value="GlcNAc_PI_deacetylase-related"/>
</dbReference>
<name>A0A521FQ58_9RHOB</name>
<accession>A0A521FQ58</accession>
<dbReference type="Gene3D" id="3.40.50.10320">
    <property type="entry name" value="LmbE-like"/>
    <property type="match status" value="1"/>
</dbReference>
<evidence type="ECO:0000313" key="2">
    <source>
        <dbReference type="Proteomes" id="UP000319014"/>
    </source>
</evidence>
<dbReference type="GO" id="GO:0016811">
    <property type="term" value="F:hydrolase activity, acting on carbon-nitrogen (but not peptide) bonds, in linear amides"/>
    <property type="evidence" value="ECO:0007669"/>
    <property type="project" value="TreeGrafter"/>
</dbReference>
<dbReference type="AlphaFoldDB" id="A0A521FQ58"/>
<evidence type="ECO:0000313" key="1">
    <source>
        <dbReference type="EMBL" id="SMO98322.1"/>
    </source>
</evidence>
<dbReference type="RefSeq" id="WP_142664924.1">
    <property type="nucleotide sequence ID" value="NZ_FXTK01000033.1"/>
</dbReference>